<dbReference type="GO" id="GO:0008023">
    <property type="term" value="C:transcription elongation factor complex"/>
    <property type="evidence" value="ECO:0007669"/>
    <property type="project" value="InterPro"/>
</dbReference>
<feature type="domain" description="Little elongation complex subunit 2 C-terminal" evidence="2">
    <location>
        <begin position="634"/>
        <end position="834"/>
    </location>
</feature>
<sequence>LPFNDRDDDAPPDGPFFTRDLYDKHSLAPHIRELWAFLQSAPSQTNPAKLKGSQAFGWESCDSDGTDSEEPKKSKRERTSCKKTETEIDVAYPEPRLPYPCLSSLSTKDQKTYVGYLMNMKSRTLPKVQNLILRINNEVIQFTKYLQDVAKICADDYNFITQGAMQYTEEFFTACLESVKALPQFYQIDEVTSLTGGTFNPGLALTFEKQLLTMMVPADAQLASDYHSVSSANPPAKKAKDKHRVSSDGNTEKLCAYYEPHVCLTRDALVRLLDNHGPDFGDQWELPVLVKITPGKGSSKRKTVYIDSPLLQRDVTIRERSHIYYEESLKLSIMTNGSKKVFHLMTERPAPEQQQVSQFKSSLNFEVDLTNLETFGETTTKTPQIKKTQSQQDEELQSSGSSSTPVVTKPKNSNKTLKVSSFSQGGLNSASKNKNNTRTETSQLIVSEPELQKTESSGSDQKCDKDEGFMAGSDDEKLIIDETGSSVALPTNQSERLTPTCSADSSVTSSVQSTPANTVSSPPCKRTRSKRTTRQTKAPKDQLGEILRMQTAMFKSGSEPSPAVKSPSRCLGPQLNPHTASMVKPCVSSYLERHQNEDAESRVVLPESVITHISPTEHKKILSENLQACAEDEQDYEAPVEGNLLYKLYSLQDLLVMVRSSVSLTHTRKHVPVHVLPKLEYQLSYGVECLTNSEACQLWTETSLHSSTVPYIAHINAHTSKVALLRKLPDDWMQNISCGFKPSKSLNILHHLLKKLTGLDKGQYLIVHKTGEAFVTLLKAGGEKVSRGAYNLQQNHSSVSQPPKLGIVPWIPVDPAVVLPFHQQHGRVPCTFPPNTFQKVSNQLNSHKKITIGGQKKNPNVQKNKQTKRSARRKKYIKNPSISCSG</sequence>
<name>A0A3B5MTS5_9TELE</name>
<organism evidence="3 4">
    <name type="scientific">Xiphophorus couchianus</name>
    <name type="common">Monterrey platyfish</name>
    <dbReference type="NCBI Taxonomy" id="32473"/>
    <lineage>
        <taxon>Eukaryota</taxon>
        <taxon>Metazoa</taxon>
        <taxon>Chordata</taxon>
        <taxon>Craniata</taxon>
        <taxon>Vertebrata</taxon>
        <taxon>Euteleostomi</taxon>
        <taxon>Actinopterygii</taxon>
        <taxon>Neopterygii</taxon>
        <taxon>Teleostei</taxon>
        <taxon>Neoteleostei</taxon>
        <taxon>Acanthomorphata</taxon>
        <taxon>Ovalentaria</taxon>
        <taxon>Atherinomorphae</taxon>
        <taxon>Cyprinodontiformes</taxon>
        <taxon>Poeciliidae</taxon>
        <taxon>Poeciliinae</taxon>
        <taxon>Xiphophorus</taxon>
    </lineage>
</organism>
<dbReference type="STRING" id="32473.ENSXCOP00000026901"/>
<dbReference type="InterPro" id="IPR019535">
    <property type="entry name" value="ICE2_C"/>
</dbReference>
<dbReference type="PANTHER" id="PTHR14633">
    <property type="entry name" value="LITTLE ELONGATION COMPLEX SUBUNIT 2"/>
    <property type="match status" value="1"/>
</dbReference>
<feature type="compositionally biased region" description="Low complexity" evidence="1">
    <location>
        <begin position="505"/>
        <end position="514"/>
    </location>
</feature>
<protein>
    <submittedName>
        <fullName evidence="3">Interactor of little elongator complex ELL subunit 2</fullName>
    </submittedName>
</protein>
<feature type="compositionally biased region" description="Basic residues" evidence="1">
    <location>
        <begin position="865"/>
        <end position="877"/>
    </location>
</feature>
<dbReference type="Pfam" id="PF10505">
    <property type="entry name" value="NARG2_C"/>
    <property type="match status" value="1"/>
</dbReference>
<evidence type="ECO:0000313" key="4">
    <source>
        <dbReference type="Proteomes" id="UP000261380"/>
    </source>
</evidence>
<feature type="compositionally biased region" description="Basic residues" evidence="1">
    <location>
        <begin position="525"/>
        <end position="534"/>
    </location>
</feature>
<reference evidence="3" key="2">
    <citation type="submission" date="2025-09" db="UniProtKB">
        <authorList>
            <consortium name="Ensembl"/>
        </authorList>
    </citation>
    <scope>IDENTIFICATION</scope>
</reference>
<dbReference type="AlphaFoldDB" id="A0A3B5MTS5"/>
<evidence type="ECO:0000256" key="1">
    <source>
        <dbReference type="SAM" id="MobiDB-lite"/>
    </source>
</evidence>
<dbReference type="GeneTree" id="ENSGT00390000006883"/>
<feature type="region of interest" description="Disordered" evidence="1">
    <location>
        <begin position="44"/>
        <end position="84"/>
    </location>
</feature>
<feature type="region of interest" description="Disordered" evidence="1">
    <location>
        <begin position="852"/>
        <end position="886"/>
    </location>
</feature>
<dbReference type="Proteomes" id="UP000261380">
    <property type="component" value="Unplaced"/>
</dbReference>
<feature type="compositionally biased region" description="Polar residues" evidence="1">
    <location>
        <begin position="491"/>
        <end position="504"/>
    </location>
</feature>
<feature type="compositionally biased region" description="Polar residues" evidence="1">
    <location>
        <begin position="397"/>
        <end position="445"/>
    </location>
</feature>
<feature type="compositionally biased region" description="Low complexity" evidence="1">
    <location>
        <begin position="378"/>
        <end position="391"/>
    </location>
</feature>
<feature type="region of interest" description="Disordered" evidence="1">
    <location>
        <begin position="491"/>
        <end position="540"/>
    </location>
</feature>
<dbReference type="GO" id="GO:0042796">
    <property type="term" value="P:snRNA transcription by RNA polymerase III"/>
    <property type="evidence" value="ECO:0007669"/>
    <property type="project" value="TreeGrafter"/>
</dbReference>
<feature type="region of interest" description="Disordered" evidence="1">
    <location>
        <begin position="374"/>
        <end position="466"/>
    </location>
</feature>
<feature type="compositionally biased region" description="Low complexity" evidence="1">
    <location>
        <begin position="855"/>
        <end position="864"/>
    </location>
</feature>
<evidence type="ECO:0000313" key="3">
    <source>
        <dbReference type="Ensembl" id="ENSXCOP00000026901.1"/>
    </source>
</evidence>
<accession>A0A3B5MTS5</accession>
<dbReference type="Ensembl" id="ENSXCOT00000027230.1">
    <property type="protein sequence ID" value="ENSXCOP00000026901.1"/>
    <property type="gene ID" value="ENSXCOG00000020087.1"/>
</dbReference>
<dbReference type="GO" id="GO:0042795">
    <property type="term" value="P:snRNA transcription by RNA polymerase II"/>
    <property type="evidence" value="ECO:0007669"/>
    <property type="project" value="TreeGrafter"/>
</dbReference>
<evidence type="ECO:0000259" key="2">
    <source>
        <dbReference type="Pfam" id="PF10505"/>
    </source>
</evidence>
<feature type="compositionally biased region" description="Basic and acidic residues" evidence="1">
    <location>
        <begin position="69"/>
        <end position="84"/>
    </location>
</feature>
<dbReference type="PANTHER" id="PTHR14633:SF3">
    <property type="entry name" value="LITTLE ELONGATION COMPLEX SUBUNIT 2"/>
    <property type="match status" value="1"/>
</dbReference>
<dbReference type="GO" id="GO:0045945">
    <property type="term" value="P:positive regulation of transcription by RNA polymerase III"/>
    <property type="evidence" value="ECO:0007669"/>
    <property type="project" value="TreeGrafter"/>
</dbReference>
<proteinExistence type="predicted"/>
<reference evidence="3" key="1">
    <citation type="submission" date="2025-08" db="UniProtKB">
        <authorList>
            <consortium name="Ensembl"/>
        </authorList>
    </citation>
    <scope>IDENTIFICATION</scope>
</reference>
<keyword evidence="4" id="KW-1185">Reference proteome</keyword>